<evidence type="ECO:0000313" key="1">
    <source>
        <dbReference type="EMBL" id="CAH1447882.1"/>
    </source>
</evidence>
<dbReference type="PANTHER" id="PTHR45786">
    <property type="entry name" value="DNA BINDING PROTEIN-LIKE"/>
    <property type="match status" value="1"/>
</dbReference>
<proteinExistence type="predicted"/>
<name>A0AAU9PCS1_9ASTR</name>
<comment type="caution">
    <text evidence="1">The sequence shown here is derived from an EMBL/GenBank/DDBJ whole genome shotgun (WGS) entry which is preliminary data.</text>
</comment>
<dbReference type="PANTHER" id="PTHR45786:SF66">
    <property type="entry name" value="HOOK MOTIF PROTEIN, PUTATIVE-RELATED"/>
    <property type="match status" value="1"/>
</dbReference>
<evidence type="ECO:0008006" key="3">
    <source>
        <dbReference type="Google" id="ProtNLM"/>
    </source>
</evidence>
<dbReference type="AlphaFoldDB" id="A0AAU9PCS1"/>
<reference evidence="1 2" key="1">
    <citation type="submission" date="2022-01" db="EMBL/GenBank/DDBJ databases">
        <authorList>
            <person name="Xiong W."/>
            <person name="Schranz E."/>
        </authorList>
    </citation>
    <scope>NUCLEOTIDE SEQUENCE [LARGE SCALE GENOMIC DNA]</scope>
</reference>
<sequence>MKSVNFKKTRKLNTFYLENRHNINLSATSIQQYSTATNVLTSVNNDQSKSVVLQNENVHSYRSQGNENTPLQFSPSYINVRTPLSNITNANIGFNNYPTSTLANKRNYSVLSDDMTSRIASTIFQSSSSIKLNPGCHKLKRKSKHLSPIPLIDLTADVENIHEVIYENLIVGISKEYLDHGDQFVVCQTCRAKLWTNESIRGKQKRNTDFSLCCGYGKVQLPDLKKAPPTYERMFQSNDSKSKNFMKNIRRYNSMFSFTSMGGKIDSSINRGNAPYIFRLGDQNYHSIESLLPAKGSQPKFSQLYIYDTENENSNRQRCFGENHPSTSFDNDIIEDLKVMLDSNNVLVSSYRMVRDAFQRNPHVDMKLRIIGQRNRDGRTYNLPTASEVAALIVGDISDSIENRDIVVQTKSGFLQRISELHPSYLPLQYPLLFPYGDDGYSFDILHRGNNMFLDASLMRIYVTKKLKELQGYSIKYLFKYINKGPDRATVAVVRSNNDCDNHEAVDEINEYYDCRYLSACEASWRIFKYDVHYRYPSIVRLPFHLPGQQQIVYGEDDDIDDVLDKHFVAASMFTTWMKCNAISCDARKLTYVEFPTKFVLES</sequence>
<organism evidence="1 2">
    <name type="scientific">Lactuca virosa</name>
    <dbReference type="NCBI Taxonomy" id="75947"/>
    <lineage>
        <taxon>Eukaryota</taxon>
        <taxon>Viridiplantae</taxon>
        <taxon>Streptophyta</taxon>
        <taxon>Embryophyta</taxon>
        <taxon>Tracheophyta</taxon>
        <taxon>Spermatophyta</taxon>
        <taxon>Magnoliopsida</taxon>
        <taxon>eudicotyledons</taxon>
        <taxon>Gunneridae</taxon>
        <taxon>Pentapetalae</taxon>
        <taxon>asterids</taxon>
        <taxon>campanulids</taxon>
        <taxon>Asterales</taxon>
        <taxon>Asteraceae</taxon>
        <taxon>Cichorioideae</taxon>
        <taxon>Cichorieae</taxon>
        <taxon>Lactucinae</taxon>
        <taxon>Lactuca</taxon>
    </lineage>
</organism>
<dbReference type="EMBL" id="CAKMRJ010005634">
    <property type="protein sequence ID" value="CAH1447882.1"/>
    <property type="molecule type" value="Genomic_DNA"/>
</dbReference>
<gene>
    <name evidence="1" type="ORF">LVIROSA_LOCUS33457</name>
</gene>
<protein>
    <recommendedName>
        <fullName evidence="3">Helitron helicase-like domain-containing protein</fullName>
    </recommendedName>
</protein>
<dbReference type="Proteomes" id="UP001157418">
    <property type="component" value="Unassembled WGS sequence"/>
</dbReference>
<keyword evidence="2" id="KW-1185">Reference proteome</keyword>
<accession>A0AAU9PCS1</accession>
<evidence type="ECO:0000313" key="2">
    <source>
        <dbReference type="Proteomes" id="UP001157418"/>
    </source>
</evidence>